<accession>A0A4Y7T041</accession>
<dbReference type="InterPro" id="IPR011009">
    <property type="entry name" value="Kinase-like_dom_sf"/>
</dbReference>
<dbReference type="EMBL" id="QPFP01000039">
    <property type="protein sequence ID" value="TEB27503.1"/>
    <property type="molecule type" value="Genomic_DNA"/>
</dbReference>
<feature type="compositionally biased region" description="Basic and acidic residues" evidence="1">
    <location>
        <begin position="288"/>
        <end position="306"/>
    </location>
</feature>
<name>A0A4Y7T041_COPMI</name>
<comment type="caution">
    <text evidence="3">The sequence shown here is derived from an EMBL/GenBank/DDBJ whole genome shotgun (WGS) entry which is preliminary data.</text>
</comment>
<dbReference type="PANTHER" id="PTHR38248">
    <property type="entry name" value="FUNK1 6"/>
    <property type="match status" value="1"/>
</dbReference>
<feature type="domain" description="Fungal-type protein kinase" evidence="2">
    <location>
        <begin position="306"/>
        <end position="506"/>
    </location>
</feature>
<evidence type="ECO:0000256" key="1">
    <source>
        <dbReference type="SAM" id="MobiDB-lite"/>
    </source>
</evidence>
<proteinExistence type="predicted"/>
<evidence type="ECO:0000259" key="2">
    <source>
        <dbReference type="Pfam" id="PF17667"/>
    </source>
</evidence>
<dbReference type="Pfam" id="PF17667">
    <property type="entry name" value="Pkinase_fungal"/>
    <property type="match status" value="2"/>
</dbReference>
<feature type="region of interest" description="Disordered" evidence="1">
    <location>
        <begin position="201"/>
        <end position="306"/>
    </location>
</feature>
<gene>
    <name evidence="3" type="ORF">FA13DRAFT_1794673</name>
</gene>
<evidence type="ECO:0000313" key="4">
    <source>
        <dbReference type="Proteomes" id="UP000298030"/>
    </source>
</evidence>
<protein>
    <recommendedName>
        <fullName evidence="2">Fungal-type protein kinase domain-containing protein</fullName>
    </recommendedName>
</protein>
<sequence length="771" mass="87063">MGSVSDLAAIAALDLLGERVKIPAREHESSPAKGQAMRTSLLSSISKSYEGPSLDLMKAIRRNLNDKVLDYVHTDHDLLSFVTATCHLPVDTAKKILDASFTFPATAYTTYDRAVHETQYHEPFMEIAFKLVQDAAALVGETPSSEGYWNGMGTRCIIQDKRSWKPDLVLYYEPVPTSDKRKKNPPTWVDAKCVVEFKRNPKAVRRKARPATSRSMASVPRPSSPLKGKGKRTRSDSSEDDEQESDGESGEDYDDGDDEIGEDEDEGGEDDDKIVCEDGENRIYSNEGSKKAGSRLDGETISQDNKKARVDQSLVEGEIQLGCHALETLAATLRFWVIGILLDKKIVTVCYFDRHLVVCTEIFSFSLEPQKLALVLYTINQCSPTQLGFDPHLRPWSLHTTDEITPEMMTALNRPVKDPVGSFIEYTPSEIEEVGPGEDPELPVSLRIEEVLQRPEDLISRGTLAYKVVRRLSDSSYSDEKYAYKLSWPLAKRKSEFYIVKLLKERLPEESHTHFPQFLFTVMFTSETLKLPWRDLSLELRENNHQERVLRGLLGTICKKLWEVGSTENFRTTFLDCVECHHLAWYRGGVLHRDISEHNVMITKSDSGGVVGVLNDWDMAKLQDDKVDISTVAHHRTCSPPTMAMDLLSGICKSFYYRLDLESFFWLLVWAAVHYNLLEGTRDPCVASSLVSMTLGTEANLNRKAALTDPANDGEAYFRKHIKVKPALSTAEDDPETLGGRITFKRFMKILTMKDDGYRTWGLPDFLKDKD</sequence>
<dbReference type="PANTHER" id="PTHR38248:SF2">
    <property type="entry name" value="FUNK1 11"/>
    <property type="match status" value="1"/>
</dbReference>
<organism evidence="3 4">
    <name type="scientific">Coprinellus micaceus</name>
    <name type="common">Glistening ink-cap mushroom</name>
    <name type="synonym">Coprinus micaceus</name>
    <dbReference type="NCBI Taxonomy" id="71717"/>
    <lineage>
        <taxon>Eukaryota</taxon>
        <taxon>Fungi</taxon>
        <taxon>Dikarya</taxon>
        <taxon>Basidiomycota</taxon>
        <taxon>Agaricomycotina</taxon>
        <taxon>Agaricomycetes</taxon>
        <taxon>Agaricomycetidae</taxon>
        <taxon>Agaricales</taxon>
        <taxon>Agaricineae</taxon>
        <taxon>Psathyrellaceae</taxon>
        <taxon>Coprinellus</taxon>
    </lineage>
</organism>
<dbReference type="Gene3D" id="1.10.510.10">
    <property type="entry name" value="Transferase(Phosphotransferase) domain 1"/>
    <property type="match status" value="1"/>
</dbReference>
<keyword evidence="4" id="KW-1185">Reference proteome</keyword>
<dbReference type="SUPFAM" id="SSF56112">
    <property type="entry name" value="Protein kinase-like (PK-like)"/>
    <property type="match status" value="1"/>
</dbReference>
<evidence type="ECO:0000313" key="3">
    <source>
        <dbReference type="EMBL" id="TEB27503.1"/>
    </source>
</evidence>
<dbReference type="Proteomes" id="UP000298030">
    <property type="component" value="Unassembled WGS sequence"/>
</dbReference>
<reference evidence="3 4" key="1">
    <citation type="journal article" date="2019" name="Nat. Ecol. Evol.">
        <title>Megaphylogeny resolves global patterns of mushroom evolution.</title>
        <authorList>
            <person name="Varga T."/>
            <person name="Krizsan K."/>
            <person name="Foldi C."/>
            <person name="Dima B."/>
            <person name="Sanchez-Garcia M."/>
            <person name="Sanchez-Ramirez S."/>
            <person name="Szollosi G.J."/>
            <person name="Szarkandi J.G."/>
            <person name="Papp V."/>
            <person name="Albert L."/>
            <person name="Andreopoulos W."/>
            <person name="Angelini C."/>
            <person name="Antonin V."/>
            <person name="Barry K.W."/>
            <person name="Bougher N.L."/>
            <person name="Buchanan P."/>
            <person name="Buyck B."/>
            <person name="Bense V."/>
            <person name="Catcheside P."/>
            <person name="Chovatia M."/>
            <person name="Cooper J."/>
            <person name="Damon W."/>
            <person name="Desjardin D."/>
            <person name="Finy P."/>
            <person name="Geml J."/>
            <person name="Haridas S."/>
            <person name="Hughes K."/>
            <person name="Justo A."/>
            <person name="Karasinski D."/>
            <person name="Kautmanova I."/>
            <person name="Kiss B."/>
            <person name="Kocsube S."/>
            <person name="Kotiranta H."/>
            <person name="LaButti K.M."/>
            <person name="Lechner B.E."/>
            <person name="Liimatainen K."/>
            <person name="Lipzen A."/>
            <person name="Lukacs Z."/>
            <person name="Mihaltcheva S."/>
            <person name="Morgado L.N."/>
            <person name="Niskanen T."/>
            <person name="Noordeloos M.E."/>
            <person name="Ohm R.A."/>
            <person name="Ortiz-Santana B."/>
            <person name="Ovrebo C."/>
            <person name="Racz N."/>
            <person name="Riley R."/>
            <person name="Savchenko A."/>
            <person name="Shiryaev A."/>
            <person name="Soop K."/>
            <person name="Spirin V."/>
            <person name="Szebenyi C."/>
            <person name="Tomsovsky M."/>
            <person name="Tulloss R.E."/>
            <person name="Uehling J."/>
            <person name="Grigoriev I.V."/>
            <person name="Vagvolgyi C."/>
            <person name="Papp T."/>
            <person name="Martin F.M."/>
            <person name="Miettinen O."/>
            <person name="Hibbett D.S."/>
            <person name="Nagy L.G."/>
        </authorList>
    </citation>
    <scope>NUCLEOTIDE SEQUENCE [LARGE SCALE GENOMIC DNA]</scope>
    <source>
        <strain evidence="3 4">FP101781</strain>
    </source>
</reference>
<dbReference type="AlphaFoldDB" id="A0A4Y7T041"/>
<dbReference type="InterPro" id="IPR040976">
    <property type="entry name" value="Pkinase_fungal"/>
</dbReference>
<dbReference type="OrthoDB" id="2921484at2759"/>
<dbReference type="STRING" id="71717.A0A4Y7T041"/>
<feature type="compositionally biased region" description="Acidic residues" evidence="1">
    <location>
        <begin position="238"/>
        <end position="272"/>
    </location>
</feature>
<feature type="domain" description="Fungal-type protein kinase" evidence="2">
    <location>
        <begin position="546"/>
        <end position="671"/>
    </location>
</feature>